<evidence type="ECO:0000256" key="5">
    <source>
        <dbReference type="ARBA" id="ARBA00022692"/>
    </source>
</evidence>
<comment type="subunit">
    <text evidence="3 8">Homodimer and heterodimers.</text>
</comment>
<feature type="transmembrane region" description="Helical" evidence="8">
    <location>
        <begin position="86"/>
        <end position="105"/>
    </location>
</feature>
<evidence type="ECO:0000256" key="4">
    <source>
        <dbReference type="ARBA" id="ARBA00022475"/>
    </source>
</evidence>
<feature type="transmembrane region" description="Helical" evidence="8">
    <location>
        <begin position="47"/>
        <end position="66"/>
    </location>
</feature>
<dbReference type="NCBIfam" id="TIGR01569">
    <property type="entry name" value="A_tha_TIGR01569"/>
    <property type="match status" value="1"/>
</dbReference>
<dbReference type="Proteomes" id="UP001497457">
    <property type="component" value="Chromosome 15b"/>
</dbReference>
<comment type="similarity">
    <text evidence="2 8">Belongs to the Casparian strip membrane proteins (CASP) family.</text>
</comment>
<reference evidence="11" key="1">
    <citation type="submission" date="2024-06" db="EMBL/GenBank/DDBJ databases">
        <authorList>
            <person name="Ryan C."/>
        </authorList>
    </citation>
    <scope>NUCLEOTIDE SEQUENCE [LARGE SCALE GENOMIC DNA]</scope>
</reference>
<evidence type="ECO:0000256" key="3">
    <source>
        <dbReference type="ARBA" id="ARBA00011489"/>
    </source>
</evidence>
<feature type="transmembrane region" description="Helical" evidence="8">
    <location>
        <begin position="125"/>
        <end position="153"/>
    </location>
</feature>
<evidence type="ECO:0000313" key="10">
    <source>
        <dbReference type="EMBL" id="CAL4933022.1"/>
    </source>
</evidence>
<keyword evidence="5 8" id="KW-0812">Transmembrane</keyword>
<evidence type="ECO:0000256" key="8">
    <source>
        <dbReference type="RuleBase" id="RU361233"/>
    </source>
</evidence>
<dbReference type="Pfam" id="PF04535">
    <property type="entry name" value="CASP_dom"/>
    <property type="match status" value="1"/>
</dbReference>
<protein>
    <recommendedName>
        <fullName evidence="8">CASP-like protein</fullName>
    </recommendedName>
</protein>
<dbReference type="InterPro" id="IPR006459">
    <property type="entry name" value="CASP/CASPL"/>
</dbReference>
<name>A0ABC8XZE3_9POAL</name>
<sequence length="215" mass="22539">MNGGSDEIISQASDGGDIVIPAPPCRPGGAGLRVPVRTERTLRAAELALRLAACGFALLAAVLLAVNKETHDFLGLFVKEVRYTDMQSLVILVITNGVVASYSFLQGGRCLVSTVRGRALVSKPLACAVFFCDQVISYAALSALAGALVAAMIGKHGQAQFGWMKTADLYKRFAMQATGAIICAIVAVVAMVPVSALSAFNLFRLCGAGKARNIY</sequence>
<accession>A0ABC8XZE3</accession>
<keyword evidence="7 8" id="KW-0472">Membrane</keyword>
<proteinExistence type="inferred from homology"/>
<dbReference type="PANTHER" id="PTHR33573">
    <property type="entry name" value="CASP-LIKE PROTEIN 4A4"/>
    <property type="match status" value="1"/>
</dbReference>
<evidence type="ECO:0000256" key="7">
    <source>
        <dbReference type="ARBA" id="ARBA00023136"/>
    </source>
</evidence>
<evidence type="ECO:0000256" key="1">
    <source>
        <dbReference type="ARBA" id="ARBA00004651"/>
    </source>
</evidence>
<keyword evidence="4 8" id="KW-1003">Cell membrane</keyword>
<evidence type="ECO:0000256" key="2">
    <source>
        <dbReference type="ARBA" id="ARBA00007651"/>
    </source>
</evidence>
<dbReference type="PANTHER" id="PTHR33573:SF64">
    <property type="entry name" value="CASP-LIKE PROTEIN 2B1"/>
    <property type="match status" value="1"/>
</dbReference>
<dbReference type="AlphaFoldDB" id="A0ABC8XZE3"/>
<evidence type="ECO:0000256" key="6">
    <source>
        <dbReference type="ARBA" id="ARBA00022989"/>
    </source>
</evidence>
<comment type="subcellular location">
    <subcellularLocation>
        <location evidence="1 8">Cell membrane</location>
        <topology evidence="1 8">Multi-pass membrane protein</topology>
    </subcellularLocation>
</comment>
<dbReference type="GO" id="GO:0005886">
    <property type="term" value="C:plasma membrane"/>
    <property type="evidence" value="ECO:0007669"/>
    <property type="project" value="UniProtKB-SubCell"/>
</dbReference>
<gene>
    <name evidence="10" type="ORF">URODEC1_LOCUS27913</name>
</gene>
<feature type="transmembrane region" description="Helical" evidence="8">
    <location>
        <begin position="173"/>
        <end position="203"/>
    </location>
</feature>
<dbReference type="InterPro" id="IPR006702">
    <property type="entry name" value="CASP_dom"/>
</dbReference>
<organism evidence="10 11">
    <name type="scientific">Urochloa decumbens</name>
    <dbReference type="NCBI Taxonomy" id="240449"/>
    <lineage>
        <taxon>Eukaryota</taxon>
        <taxon>Viridiplantae</taxon>
        <taxon>Streptophyta</taxon>
        <taxon>Embryophyta</taxon>
        <taxon>Tracheophyta</taxon>
        <taxon>Spermatophyta</taxon>
        <taxon>Magnoliopsida</taxon>
        <taxon>Liliopsida</taxon>
        <taxon>Poales</taxon>
        <taxon>Poaceae</taxon>
        <taxon>PACMAD clade</taxon>
        <taxon>Panicoideae</taxon>
        <taxon>Panicodae</taxon>
        <taxon>Paniceae</taxon>
        <taxon>Melinidinae</taxon>
        <taxon>Urochloa</taxon>
    </lineage>
</organism>
<reference evidence="10 11" key="2">
    <citation type="submission" date="2024-10" db="EMBL/GenBank/DDBJ databases">
        <authorList>
            <person name="Ryan C."/>
        </authorList>
    </citation>
    <scope>NUCLEOTIDE SEQUENCE [LARGE SCALE GENOMIC DNA]</scope>
</reference>
<keyword evidence="11" id="KW-1185">Reference proteome</keyword>
<keyword evidence="6 8" id="KW-1133">Transmembrane helix</keyword>
<feature type="domain" description="Casparian strip membrane protein" evidence="9">
    <location>
        <begin position="40"/>
        <end position="190"/>
    </location>
</feature>
<evidence type="ECO:0000259" key="9">
    <source>
        <dbReference type="Pfam" id="PF04535"/>
    </source>
</evidence>
<evidence type="ECO:0000313" key="11">
    <source>
        <dbReference type="Proteomes" id="UP001497457"/>
    </source>
</evidence>
<dbReference type="EMBL" id="OZ075125">
    <property type="protein sequence ID" value="CAL4933022.1"/>
    <property type="molecule type" value="Genomic_DNA"/>
</dbReference>